<feature type="compositionally biased region" description="Basic and acidic residues" evidence="1">
    <location>
        <begin position="195"/>
        <end position="204"/>
    </location>
</feature>
<dbReference type="EMBL" id="JAATWM020000022">
    <property type="protein sequence ID" value="KAF9875343.1"/>
    <property type="molecule type" value="Genomic_DNA"/>
</dbReference>
<keyword evidence="2" id="KW-1133">Transmembrane helix</keyword>
<organism evidence="3 4">
    <name type="scientific">Colletotrichum karsti</name>
    <dbReference type="NCBI Taxonomy" id="1095194"/>
    <lineage>
        <taxon>Eukaryota</taxon>
        <taxon>Fungi</taxon>
        <taxon>Dikarya</taxon>
        <taxon>Ascomycota</taxon>
        <taxon>Pezizomycotina</taxon>
        <taxon>Sordariomycetes</taxon>
        <taxon>Hypocreomycetidae</taxon>
        <taxon>Glomerellales</taxon>
        <taxon>Glomerellaceae</taxon>
        <taxon>Colletotrichum</taxon>
        <taxon>Colletotrichum boninense species complex</taxon>
    </lineage>
</organism>
<keyword evidence="2" id="KW-0472">Membrane</keyword>
<evidence type="ECO:0000313" key="4">
    <source>
        <dbReference type="Proteomes" id="UP000781932"/>
    </source>
</evidence>
<reference evidence="3" key="1">
    <citation type="submission" date="2020-03" db="EMBL/GenBank/DDBJ databases">
        <authorList>
            <person name="He L."/>
        </authorList>
    </citation>
    <scope>NUCLEOTIDE SEQUENCE</scope>
    <source>
        <strain evidence="3">CkLH20</strain>
    </source>
</reference>
<dbReference type="Proteomes" id="UP000781932">
    <property type="component" value="Unassembled WGS sequence"/>
</dbReference>
<protein>
    <submittedName>
        <fullName evidence="3">Uncharacterized protein</fullName>
    </submittedName>
</protein>
<keyword evidence="2" id="KW-0812">Transmembrane</keyword>
<proteinExistence type="predicted"/>
<feature type="transmembrane region" description="Helical" evidence="2">
    <location>
        <begin position="20"/>
        <end position="42"/>
    </location>
</feature>
<feature type="transmembrane region" description="Helical" evidence="2">
    <location>
        <begin position="54"/>
        <end position="77"/>
    </location>
</feature>
<dbReference type="GeneID" id="62162954"/>
<dbReference type="RefSeq" id="XP_038744804.1">
    <property type="nucleotide sequence ID" value="XM_038889880.1"/>
</dbReference>
<comment type="caution">
    <text evidence="3">The sequence shown here is derived from an EMBL/GenBank/DDBJ whole genome shotgun (WGS) entry which is preliminary data.</text>
</comment>
<evidence type="ECO:0000256" key="2">
    <source>
        <dbReference type="SAM" id="Phobius"/>
    </source>
</evidence>
<name>A0A9P6I2N6_9PEZI</name>
<evidence type="ECO:0000256" key="1">
    <source>
        <dbReference type="SAM" id="MobiDB-lite"/>
    </source>
</evidence>
<gene>
    <name evidence="3" type="ORF">CkaCkLH20_07163</name>
</gene>
<feature type="region of interest" description="Disordered" evidence="1">
    <location>
        <begin position="181"/>
        <end position="207"/>
    </location>
</feature>
<reference evidence="3" key="2">
    <citation type="submission" date="2020-11" db="EMBL/GenBank/DDBJ databases">
        <title>Whole genome sequencing of Colletotrichum sp.</title>
        <authorList>
            <person name="Li H."/>
        </authorList>
    </citation>
    <scope>NUCLEOTIDE SEQUENCE</scope>
    <source>
        <strain evidence="3">CkLH20</strain>
    </source>
</reference>
<evidence type="ECO:0000313" key="3">
    <source>
        <dbReference type="EMBL" id="KAF9875343.1"/>
    </source>
</evidence>
<keyword evidence="4" id="KW-1185">Reference proteome</keyword>
<dbReference type="AlphaFoldDB" id="A0A9P6I2N6"/>
<accession>A0A9P6I2N6</accession>
<sequence>MSAPQKTIFDYDAELINLRMMAIFLFLLSTSLGVTFGSIVGVSSFEHHHRIPMALFIAISTSLAILLSLIALLRWWYYSGERFPPKYELYIHNYPIGMVRGSTEWRKFMLGYDSSMSFNRKIGIWITWLVYHLVRVADKIFGHGLPPSSYVEAARVEEGGVEMEVEVLGGSRSRRMALRGDEKGESFNSATSVENGHRYSEDPARPSMTYDESYGLEPLLHKEMDHISNRPPTRTTEHRNMRQFLLAVFRRPLKHRDLTNMAITAGNRKESNKSDDSRELLSVEALCPREAARM</sequence>